<sequence length="144" mass="14658">MARILSVFLALFLAFAAVAAPVETRQLGNLQCNIDRFKIVTGLVETGSALKKIDTTNPDTATAVAAAQTGLTTVGDAIKDIALALVTGKAAPTDARTQVSQGLNDTRSALEGITDATVTASVASAQTLVQGLIDDGNGVIADCK</sequence>
<keyword evidence="3" id="KW-1185">Reference proteome</keyword>
<evidence type="ECO:0000313" key="2">
    <source>
        <dbReference type="EMBL" id="KAJ7689674.1"/>
    </source>
</evidence>
<dbReference type="AlphaFoldDB" id="A0AAD7GHS1"/>
<evidence type="ECO:0008006" key="4">
    <source>
        <dbReference type="Google" id="ProtNLM"/>
    </source>
</evidence>
<dbReference type="Proteomes" id="UP001221757">
    <property type="component" value="Unassembled WGS sequence"/>
</dbReference>
<name>A0AAD7GHS1_MYCRO</name>
<keyword evidence="1" id="KW-0732">Signal</keyword>
<protein>
    <recommendedName>
        <fullName evidence="4">Cell wall galactomannoprotein</fullName>
    </recommendedName>
</protein>
<dbReference type="EMBL" id="JARKIE010000070">
    <property type="protein sequence ID" value="KAJ7689674.1"/>
    <property type="molecule type" value="Genomic_DNA"/>
</dbReference>
<comment type="caution">
    <text evidence="2">The sequence shown here is derived from an EMBL/GenBank/DDBJ whole genome shotgun (WGS) entry which is preliminary data.</text>
</comment>
<accession>A0AAD7GHS1</accession>
<evidence type="ECO:0000313" key="3">
    <source>
        <dbReference type="Proteomes" id="UP001221757"/>
    </source>
</evidence>
<proteinExistence type="predicted"/>
<evidence type="ECO:0000256" key="1">
    <source>
        <dbReference type="SAM" id="SignalP"/>
    </source>
</evidence>
<gene>
    <name evidence="2" type="ORF">B0H17DRAFT_1134812</name>
</gene>
<feature type="chain" id="PRO_5041945687" description="Cell wall galactomannoprotein" evidence="1">
    <location>
        <begin position="20"/>
        <end position="144"/>
    </location>
</feature>
<organism evidence="2 3">
    <name type="scientific">Mycena rosella</name>
    <name type="common">Pink bonnet</name>
    <name type="synonym">Agaricus rosellus</name>
    <dbReference type="NCBI Taxonomy" id="1033263"/>
    <lineage>
        <taxon>Eukaryota</taxon>
        <taxon>Fungi</taxon>
        <taxon>Dikarya</taxon>
        <taxon>Basidiomycota</taxon>
        <taxon>Agaricomycotina</taxon>
        <taxon>Agaricomycetes</taxon>
        <taxon>Agaricomycetidae</taxon>
        <taxon>Agaricales</taxon>
        <taxon>Marasmiineae</taxon>
        <taxon>Mycenaceae</taxon>
        <taxon>Mycena</taxon>
    </lineage>
</organism>
<feature type="signal peptide" evidence="1">
    <location>
        <begin position="1"/>
        <end position="19"/>
    </location>
</feature>
<reference evidence="2" key="1">
    <citation type="submission" date="2023-03" db="EMBL/GenBank/DDBJ databases">
        <title>Massive genome expansion in bonnet fungi (Mycena s.s.) driven by repeated elements and novel gene families across ecological guilds.</title>
        <authorList>
            <consortium name="Lawrence Berkeley National Laboratory"/>
            <person name="Harder C.B."/>
            <person name="Miyauchi S."/>
            <person name="Viragh M."/>
            <person name="Kuo A."/>
            <person name="Thoen E."/>
            <person name="Andreopoulos B."/>
            <person name="Lu D."/>
            <person name="Skrede I."/>
            <person name="Drula E."/>
            <person name="Henrissat B."/>
            <person name="Morin E."/>
            <person name="Kohler A."/>
            <person name="Barry K."/>
            <person name="LaButti K."/>
            <person name="Morin E."/>
            <person name="Salamov A."/>
            <person name="Lipzen A."/>
            <person name="Mereny Z."/>
            <person name="Hegedus B."/>
            <person name="Baldrian P."/>
            <person name="Stursova M."/>
            <person name="Weitz H."/>
            <person name="Taylor A."/>
            <person name="Grigoriev I.V."/>
            <person name="Nagy L.G."/>
            <person name="Martin F."/>
            <person name="Kauserud H."/>
        </authorList>
    </citation>
    <scope>NUCLEOTIDE SEQUENCE</scope>
    <source>
        <strain evidence="2">CBHHK067</strain>
    </source>
</reference>